<evidence type="ECO:0000256" key="1">
    <source>
        <dbReference type="SAM" id="Phobius"/>
    </source>
</evidence>
<dbReference type="Pfam" id="PF19700">
    <property type="entry name" value="DUF6198"/>
    <property type="match status" value="1"/>
</dbReference>
<dbReference type="AlphaFoldDB" id="R9C7X4"/>
<dbReference type="EMBL" id="ASRV01000126">
    <property type="protein sequence ID" value="EOR25348.1"/>
    <property type="molecule type" value="Genomic_DNA"/>
</dbReference>
<keyword evidence="1" id="KW-0472">Membrane</keyword>
<feature type="non-terminal residue" evidence="2">
    <location>
        <position position="1"/>
    </location>
</feature>
<keyword evidence="1" id="KW-0812">Transmembrane</keyword>
<dbReference type="Proteomes" id="UP000013988">
    <property type="component" value="Unassembled WGS sequence"/>
</dbReference>
<name>R9C7X4_9CLOT</name>
<comment type="caution">
    <text evidence="2">The sequence shown here is derived from an EMBL/GenBank/DDBJ whole genome shotgun (WGS) entry which is preliminary data.</text>
</comment>
<keyword evidence="1" id="KW-1133">Transmembrane helix</keyword>
<evidence type="ECO:0000313" key="2">
    <source>
        <dbReference type="EMBL" id="EOR25348.1"/>
    </source>
</evidence>
<sequence length="64" mass="7445">ALEIIQFPLESLCLVLGKKFERSLTVIRMRFEIFFMIATLILTLITNHTLYIREGTIISFLLLS</sequence>
<reference evidence="2 3" key="1">
    <citation type="submission" date="2013-03" db="EMBL/GenBank/DDBJ databases">
        <title>Whole genome shotgun sequencing of Clostridium sartagoforme AAU1.</title>
        <authorList>
            <person name="Joshi C.G."/>
            <person name="Duggirala S.M."/>
            <person name="Nathani N.M."/>
            <person name="Bhatt V.D."/>
            <person name="Patel A.K."/>
            <person name="Pandya P.R."/>
            <person name="KaPatel J.A."/>
        </authorList>
    </citation>
    <scope>NUCLEOTIDE SEQUENCE [LARGE SCALE GENOMIC DNA]</scope>
    <source>
        <strain evidence="2 3">AAU1</strain>
    </source>
</reference>
<protein>
    <submittedName>
        <fullName evidence="2">Uncharacterized protein</fullName>
    </submittedName>
</protein>
<gene>
    <name evidence="2" type="ORF">A500_10115</name>
</gene>
<feature type="transmembrane region" description="Helical" evidence="1">
    <location>
        <begin position="33"/>
        <end position="52"/>
    </location>
</feature>
<organism evidence="2 3">
    <name type="scientific">Clostridium sartagoforme AAU1</name>
    <dbReference type="NCBI Taxonomy" id="1202534"/>
    <lineage>
        <taxon>Bacteria</taxon>
        <taxon>Bacillati</taxon>
        <taxon>Bacillota</taxon>
        <taxon>Clostridia</taxon>
        <taxon>Eubacteriales</taxon>
        <taxon>Clostridiaceae</taxon>
        <taxon>Clostridium</taxon>
    </lineage>
</organism>
<proteinExistence type="predicted"/>
<keyword evidence="3" id="KW-1185">Reference proteome</keyword>
<accession>R9C7X4</accession>
<evidence type="ECO:0000313" key="3">
    <source>
        <dbReference type="Proteomes" id="UP000013988"/>
    </source>
</evidence>
<dbReference type="InterPro" id="IPR038750">
    <property type="entry name" value="YczE/YyaS-like"/>
</dbReference>